<name>A0A6J7EL96_9ZZZZ</name>
<dbReference type="InterPro" id="IPR011251">
    <property type="entry name" value="Luciferase-like_dom"/>
</dbReference>
<sequence>MSGFSSGVLLAPNHTAQVTVGMARLAEDLGYDSVWVADEGVRTRDVFVTMTAIATATRTLRIGTGLVNPYTRHPALTAAAIASIDELSGGRAFLVYGAGGSLSLGPLGIERARPLAHVREALDVCRRLFDGETVTFAGETITLANARLDYARPGIDIWFAGRSPLLLAHAGAAADGALLEFLHIPTLGSYVEQVESGARKAVRPRPRLLYSTCVVTDRERLESIRPHMTYRLVDSPDAVKAQLGITPRHVAEIREAMSGGLEAAAHLIPDRWIEPFVILGTPDECADRITALTEAHGFEGFVLLLADHERATEEIEEGADVLDRVRRAR</sequence>
<evidence type="ECO:0000313" key="3">
    <source>
        <dbReference type="EMBL" id="CAB4881994.1"/>
    </source>
</evidence>
<keyword evidence="1" id="KW-0560">Oxidoreductase</keyword>
<organism evidence="3">
    <name type="scientific">freshwater metagenome</name>
    <dbReference type="NCBI Taxonomy" id="449393"/>
    <lineage>
        <taxon>unclassified sequences</taxon>
        <taxon>metagenomes</taxon>
        <taxon>ecological metagenomes</taxon>
    </lineage>
</organism>
<evidence type="ECO:0000256" key="1">
    <source>
        <dbReference type="ARBA" id="ARBA00023002"/>
    </source>
</evidence>
<accession>A0A6J7EL96</accession>
<proteinExistence type="predicted"/>
<dbReference type="InterPro" id="IPR050564">
    <property type="entry name" value="F420-G6PD/mer"/>
</dbReference>
<evidence type="ECO:0000313" key="4">
    <source>
        <dbReference type="EMBL" id="CAB5067718.1"/>
    </source>
</evidence>
<feature type="domain" description="Luciferase-like" evidence="2">
    <location>
        <begin position="15"/>
        <end position="295"/>
    </location>
</feature>
<evidence type="ECO:0000259" key="2">
    <source>
        <dbReference type="Pfam" id="PF00296"/>
    </source>
</evidence>
<dbReference type="EMBL" id="CAFBQP010000110">
    <property type="protein sequence ID" value="CAB5067718.1"/>
    <property type="molecule type" value="Genomic_DNA"/>
</dbReference>
<dbReference type="Pfam" id="PF00296">
    <property type="entry name" value="Bac_luciferase"/>
    <property type="match status" value="1"/>
</dbReference>
<dbReference type="SUPFAM" id="SSF51679">
    <property type="entry name" value="Bacterial luciferase-like"/>
    <property type="match status" value="1"/>
</dbReference>
<dbReference type="GO" id="GO:0016705">
    <property type="term" value="F:oxidoreductase activity, acting on paired donors, with incorporation or reduction of molecular oxygen"/>
    <property type="evidence" value="ECO:0007669"/>
    <property type="project" value="InterPro"/>
</dbReference>
<dbReference type="Gene3D" id="3.20.20.30">
    <property type="entry name" value="Luciferase-like domain"/>
    <property type="match status" value="1"/>
</dbReference>
<protein>
    <submittedName>
        <fullName evidence="3">Unannotated protein</fullName>
    </submittedName>
</protein>
<dbReference type="PANTHER" id="PTHR43244">
    <property type="match status" value="1"/>
</dbReference>
<dbReference type="EMBL" id="CAFBLR010000160">
    <property type="protein sequence ID" value="CAB4881994.1"/>
    <property type="molecule type" value="Genomic_DNA"/>
</dbReference>
<gene>
    <name evidence="3" type="ORF">UFOPK3417_01458</name>
    <name evidence="4" type="ORF">UFOPK4306_02153</name>
</gene>
<dbReference type="PANTHER" id="PTHR43244:SF1">
    <property type="entry name" value="5,10-METHYLENETETRAHYDROMETHANOPTERIN REDUCTASE"/>
    <property type="match status" value="1"/>
</dbReference>
<dbReference type="AlphaFoldDB" id="A0A6J7EL96"/>
<reference evidence="3" key="1">
    <citation type="submission" date="2020-05" db="EMBL/GenBank/DDBJ databases">
        <authorList>
            <person name="Chiriac C."/>
            <person name="Salcher M."/>
            <person name="Ghai R."/>
            <person name="Kavagutti S V."/>
        </authorList>
    </citation>
    <scope>NUCLEOTIDE SEQUENCE</scope>
</reference>
<dbReference type="InterPro" id="IPR036661">
    <property type="entry name" value="Luciferase-like_sf"/>
</dbReference>